<evidence type="ECO:0000256" key="1">
    <source>
        <dbReference type="ARBA" id="ARBA00022679"/>
    </source>
</evidence>
<evidence type="ECO:0000313" key="3">
    <source>
        <dbReference type="EMBL" id="OGZ61479.1"/>
    </source>
</evidence>
<dbReference type="PANTHER" id="PTHR13947:SF37">
    <property type="entry name" value="LD18367P"/>
    <property type="match status" value="1"/>
</dbReference>
<dbReference type="EMBL" id="MHOK01000022">
    <property type="protein sequence ID" value="OGZ61479.1"/>
    <property type="molecule type" value="Genomic_DNA"/>
</dbReference>
<protein>
    <recommendedName>
        <fullName evidence="2">N-acetyltransferase domain-containing protein</fullName>
    </recommendedName>
</protein>
<gene>
    <name evidence="3" type="ORF">A3F94_01350</name>
</gene>
<dbReference type="Pfam" id="PF00583">
    <property type="entry name" value="Acetyltransf_1"/>
    <property type="match status" value="1"/>
</dbReference>
<evidence type="ECO:0000259" key="2">
    <source>
        <dbReference type="PROSITE" id="PS51186"/>
    </source>
</evidence>
<reference evidence="3 4" key="1">
    <citation type="journal article" date="2016" name="Nat. Commun.">
        <title>Thousands of microbial genomes shed light on interconnected biogeochemical processes in an aquifer system.</title>
        <authorList>
            <person name="Anantharaman K."/>
            <person name="Brown C.T."/>
            <person name="Hug L.A."/>
            <person name="Sharon I."/>
            <person name="Castelle C.J."/>
            <person name="Probst A.J."/>
            <person name="Thomas B.C."/>
            <person name="Singh A."/>
            <person name="Wilkins M.J."/>
            <person name="Karaoz U."/>
            <person name="Brodie E.L."/>
            <person name="Williams K.H."/>
            <person name="Hubbard S.S."/>
            <person name="Banfield J.F."/>
        </authorList>
    </citation>
    <scope>NUCLEOTIDE SEQUENCE [LARGE SCALE GENOMIC DNA]</scope>
</reference>
<dbReference type="InterPro" id="IPR016181">
    <property type="entry name" value="Acyl_CoA_acyltransferase"/>
</dbReference>
<comment type="caution">
    <text evidence="3">The sequence shown here is derived from an EMBL/GenBank/DDBJ whole genome shotgun (WGS) entry which is preliminary data.</text>
</comment>
<dbReference type="PANTHER" id="PTHR13947">
    <property type="entry name" value="GNAT FAMILY N-ACETYLTRANSFERASE"/>
    <property type="match status" value="1"/>
</dbReference>
<dbReference type="InterPro" id="IPR000182">
    <property type="entry name" value="GNAT_dom"/>
</dbReference>
<dbReference type="PROSITE" id="PS51186">
    <property type="entry name" value="GNAT"/>
    <property type="match status" value="1"/>
</dbReference>
<sequence>MQVRRVEPADIRGFTGSNWRVFNEGIGWDFAEEKECFAVFKDNRVVGAARCCMRGGLMVLKSIIVNRDFRGQGIGTALLEQVEDSARRKSCPKVVLETSARHKDAIEFYLRRGYQIVATRYEWFFEADWYSLEKPP</sequence>
<accession>A0A1G2HGH7</accession>
<feature type="domain" description="N-acetyltransferase" evidence="2">
    <location>
        <begin position="1"/>
        <end position="135"/>
    </location>
</feature>
<dbReference type="SUPFAM" id="SSF55729">
    <property type="entry name" value="Acyl-CoA N-acyltransferases (Nat)"/>
    <property type="match status" value="1"/>
</dbReference>
<proteinExistence type="predicted"/>
<organism evidence="3 4">
    <name type="scientific">Candidatus Spechtbacteria bacterium RIFCSPLOWO2_12_FULL_38_22</name>
    <dbReference type="NCBI Taxonomy" id="1802165"/>
    <lineage>
        <taxon>Bacteria</taxon>
        <taxon>Candidatus Spechtiibacteriota</taxon>
    </lineage>
</organism>
<dbReference type="InterPro" id="IPR050769">
    <property type="entry name" value="NAT_camello-type"/>
</dbReference>
<dbReference type="Proteomes" id="UP000176770">
    <property type="component" value="Unassembled WGS sequence"/>
</dbReference>
<dbReference type="STRING" id="1802165.A3F94_01350"/>
<dbReference type="GO" id="GO:0008080">
    <property type="term" value="F:N-acetyltransferase activity"/>
    <property type="evidence" value="ECO:0007669"/>
    <property type="project" value="InterPro"/>
</dbReference>
<dbReference type="AlphaFoldDB" id="A0A1G2HGH7"/>
<name>A0A1G2HGH7_9BACT</name>
<dbReference type="CDD" id="cd04301">
    <property type="entry name" value="NAT_SF"/>
    <property type="match status" value="1"/>
</dbReference>
<dbReference type="Gene3D" id="3.40.630.30">
    <property type="match status" value="1"/>
</dbReference>
<evidence type="ECO:0000313" key="4">
    <source>
        <dbReference type="Proteomes" id="UP000176770"/>
    </source>
</evidence>
<keyword evidence="1" id="KW-0808">Transferase</keyword>